<dbReference type="SUPFAM" id="SSF158639">
    <property type="entry name" value="ENT-like"/>
    <property type="match status" value="1"/>
</dbReference>
<evidence type="ECO:0000256" key="1">
    <source>
        <dbReference type="ARBA" id="ARBA00004123"/>
    </source>
</evidence>
<dbReference type="PROSITE" id="PS51138">
    <property type="entry name" value="ENT"/>
    <property type="match status" value="1"/>
</dbReference>
<evidence type="ECO:0000313" key="5">
    <source>
        <dbReference type="Proteomes" id="UP000237000"/>
    </source>
</evidence>
<dbReference type="Gene3D" id="1.10.1240.40">
    <property type="entry name" value="ENT domain"/>
    <property type="match status" value="1"/>
</dbReference>
<dbReference type="Pfam" id="PF03735">
    <property type="entry name" value="ENT"/>
    <property type="match status" value="1"/>
</dbReference>
<proteinExistence type="predicted"/>
<protein>
    <submittedName>
        <fullName evidence="4">Agenet domain containing protein</fullName>
    </submittedName>
</protein>
<dbReference type="FunCoup" id="A0A2P5EYW6">
    <property type="interactions" value="567"/>
</dbReference>
<evidence type="ECO:0000259" key="3">
    <source>
        <dbReference type="PROSITE" id="PS51138"/>
    </source>
</evidence>
<keyword evidence="5" id="KW-1185">Reference proteome</keyword>
<keyword evidence="2" id="KW-0539">Nucleus</keyword>
<dbReference type="SMART" id="SM01191">
    <property type="entry name" value="ENT"/>
    <property type="match status" value="1"/>
</dbReference>
<dbReference type="InterPro" id="IPR036142">
    <property type="entry name" value="ENT_dom-like_sf"/>
</dbReference>
<dbReference type="OrthoDB" id="663550at2759"/>
<comment type="subcellular location">
    <subcellularLocation>
        <location evidence="1">Nucleus</location>
    </subcellularLocation>
</comment>
<sequence>MGFKKGSKVEVLCKKEVPFGAWRCAEIVSGDGRTYNVRYESTFGMANGLAVDRVPRTAIRPCPPSVESVVNWAYGDIVEVLDTGSWKIAVVSKVLDADFCLVRLLGSLKEFMVHKSKTRWRKTWQDDKWVVFGKAYDSREVANSNNLPNLNCCEVPPVDTRIKLLAGNDGLALQEKNYLQDSYIVSARSLKRSSPFCSSFIEAYPSKVRAIEKRTELQQVVSRSLSPLLNKVDAVASPRDNLGENDMHASFVKQTTGHLEKERENIYGASSCFIDRSTELSESDSDACSVGSCSVISNRMNNLSNNVLVCSSQDADTNSSDAESFCGRGDEEEKCPLPLKKDEESRIHRLELHAYHSTLVAMHASGPLSWEQEALLTNLRITLHISNDEHLMELRNLISSRKPSSLLAYNQ</sequence>
<dbReference type="STRING" id="63057.A0A2P5EYW6"/>
<dbReference type="InterPro" id="IPR005491">
    <property type="entry name" value="ENT_dom"/>
</dbReference>
<dbReference type="Proteomes" id="UP000237000">
    <property type="component" value="Unassembled WGS sequence"/>
</dbReference>
<dbReference type="SMART" id="SM00743">
    <property type="entry name" value="Agenet"/>
    <property type="match status" value="2"/>
</dbReference>
<comment type="caution">
    <text evidence="4">The sequence shown here is derived from an EMBL/GenBank/DDBJ whole genome shotgun (WGS) entry which is preliminary data.</text>
</comment>
<dbReference type="InterPro" id="IPR014002">
    <property type="entry name" value="Agenet_dom_plant"/>
</dbReference>
<dbReference type="Pfam" id="PF05641">
    <property type="entry name" value="Agenet"/>
    <property type="match status" value="1"/>
</dbReference>
<dbReference type="GO" id="GO:0005634">
    <property type="term" value="C:nucleus"/>
    <property type="evidence" value="ECO:0007669"/>
    <property type="project" value="UniProtKB-SubCell"/>
</dbReference>
<name>A0A2P5EYW6_TREOI</name>
<organism evidence="4 5">
    <name type="scientific">Trema orientale</name>
    <name type="common">Charcoal tree</name>
    <name type="synonym">Celtis orientalis</name>
    <dbReference type="NCBI Taxonomy" id="63057"/>
    <lineage>
        <taxon>Eukaryota</taxon>
        <taxon>Viridiplantae</taxon>
        <taxon>Streptophyta</taxon>
        <taxon>Embryophyta</taxon>
        <taxon>Tracheophyta</taxon>
        <taxon>Spermatophyta</taxon>
        <taxon>Magnoliopsida</taxon>
        <taxon>eudicotyledons</taxon>
        <taxon>Gunneridae</taxon>
        <taxon>Pentapetalae</taxon>
        <taxon>rosids</taxon>
        <taxon>fabids</taxon>
        <taxon>Rosales</taxon>
        <taxon>Cannabaceae</taxon>
        <taxon>Trema</taxon>
    </lineage>
</organism>
<gene>
    <name evidence="4" type="ORF">TorRG33x02_133690</name>
</gene>
<dbReference type="AlphaFoldDB" id="A0A2P5EYW6"/>
<accession>A0A2P5EYW6</accession>
<dbReference type="InParanoid" id="A0A2P5EYW6"/>
<reference evidence="5" key="1">
    <citation type="submission" date="2016-06" db="EMBL/GenBank/DDBJ databases">
        <title>Parallel loss of symbiosis genes in relatives of nitrogen-fixing non-legume Parasponia.</title>
        <authorList>
            <person name="Van Velzen R."/>
            <person name="Holmer R."/>
            <person name="Bu F."/>
            <person name="Rutten L."/>
            <person name="Van Zeijl A."/>
            <person name="Liu W."/>
            <person name="Santuari L."/>
            <person name="Cao Q."/>
            <person name="Sharma T."/>
            <person name="Shen D."/>
            <person name="Roswanjaya Y."/>
            <person name="Wardhani T."/>
            <person name="Kalhor M.S."/>
            <person name="Jansen J."/>
            <person name="Van den Hoogen J."/>
            <person name="Gungor B."/>
            <person name="Hartog M."/>
            <person name="Hontelez J."/>
            <person name="Verver J."/>
            <person name="Yang W.-C."/>
            <person name="Schijlen E."/>
            <person name="Repin R."/>
            <person name="Schilthuizen M."/>
            <person name="Schranz E."/>
            <person name="Heidstra R."/>
            <person name="Miyata K."/>
            <person name="Fedorova E."/>
            <person name="Kohlen W."/>
            <person name="Bisseling T."/>
            <person name="Smit S."/>
            <person name="Geurts R."/>
        </authorList>
    </citation>
    <scope>NUCLEOTIDE SEQUENCE [LARGE SCALE GENOMIC DNA]</scope>
    <source>
        <strain evidence="5">cv. RG33-2</strain>
    </source>
</reference>
<evidence type="ECO:0000313" key="4">
    <source>
        <dbReference type="EMBL" id="PON90731.1"/>
    </source>
</evidence>
<dbReference type="PANTHER" id="PTHR31917">
    <property type="entry name" value="AGENET DOMAIN-CONTAINING PROTEIN-RELATED"/>
    <property type="match status" value="1"/>
</dbReference>
<dbReference type="PANTHER" id="PTHR31917:SF146">
    <property type="entry name" value="PLANT TUDOR-LIKE RNA-BINDING PROTEIN-RELATED"/>
    <property type="match status" value="1"/>
</dbReference>
<dbReference type="EMBL" id="JXTC01000080">
    <property type="protein sequence ID" value="PON90731.1"/>
    <property type="molecule type" value="Genomic_DNA"/>
</dbReference>
<feature type="domain" description="ENT" evidence="3">
    <location>
        <begin position="343"/>
        <end position="411"/>
    </location>
</feature>
<dbReference type="InterPro" id="IPR008395">
    <property type="entry name" value="Agenet-like_dom"/>
</dbReference>
<evidence type="ECO:0000256" key="2">
    <source>
        <dbReference type="ARBA" id="ARBA00023242"/>
    </source>
</evidence>